<sequence length="216" mass="23735">MDVHVEDGKRNGDASIEEQLESPLLEAAPTPPKPPKTRAQKGIRKAFKGTAHLSNLLPTGSVLTFQFLSPVVTHEGKCKSFVSQSVASCVLALCAVSCFLFSFTDSFRDERGKVRYGLATFRGLWVIDGSKTFPPQDADKYRIKFIDFVHAFMSILVFGAVAMFDKNVINCFYPSPSEEGLEILTALPITIGVICSILFVVFPSKRHGVGFPLSRN</sequence>
<reference evidence="8 9" key="1">
    <citation type="submission" date="2019-12" db="EMBL/GenBank/DDBJ databases">
        <authorList>
            <person name="Alioto T."/>
            <person name="Alioto T."/>
            <person name="Gomez Garrido J."/>
        </authorList>
    </citation>
    <scope>NUCLEOTIDE SEQUENCE [LARGE SCALE GENOMIC DNA]</scope>
</reference>
<feature type="compositionally biased region" description="Basic and acidic residues" evidence="6">
    <location>
        <begin position="1"/>
        <end position="12"/>
    </location>
</feature>
<feature type="transmembrane region" description="Helical" evidence="7">
    <location>
        <begin position="145"/>
        <end position="163"/>
    </location>
</feature>
<organism evidence="8 9">
    <name type="scientific">Olea europaea subsp. europaea</name>
    <dbReference type="NCBI Taxonomy" id="158383"/>
    <lineage>
        <taxon>Eukaryota</taxon>
        <taxon>Viridiplantae</taxon>
        <taxon>Streptophyta</taxon>
        <taxon>Embryophyta</taxon>
        <taxon>Tracheophyta</taxon>
        <taxon>Spermatophyta</taxon>
        <taxon>Magnoliopsida</taxon>
        <taxon>eudicotyledons</taxon>
        <taxon>Gunneridae</taxon>
        <taxon>Pentapetalae</taxon>
        <taxon>asterids</taxon>
        <taxon>lamiids</taxon>
        <taxon>Lamiales</taxon>
        <taxon>Oleaceae</taxon>
        <taxon>Oleeae</taxon>
        <taxon>Olea</taxon>
    </lineage>
</organism>
<keyword evidence="5 7" id="KW-0472">Membrane</keyword>
<keyword evidence="3 7" id="KW-0812">Transmembrane</keyword>
<gene>
    <name evidence="8" type="ORF">OLEA9_A107057</name>
</gene>
<dbReference type="Pfam" id="PF05078">
    <property type="entry name" value="DUF679"/>
    <property type="match status" value="1"/>
</dbReference>
<keyword evidence="4 7" id="KW-1133">Transmembrane helix</keyword>
<evidence type="ECO:0000313" key="9">
    <source>
        <dbReference type="Proteomes" id="UP000594638"/>
    </source>
</evidence>
<comment type="similarity">
    <text evidence="2">Belongs to the plant DMP1 protein family.</text>
</comment>
<dbReference type="OrthoDB" id="525686at2759"/>
<evidence type="ECO:0000256" key="4">
    <source>
        <dbReference type="ARBA" id="ARBA00022989"/>
    </source>
</evidence>
<evidence type="ECO:0000256" key="6">
    <source>
        <dbReference type="SAM" id="MobiDB-lite"/>
    </source>
</evidence>
<dbReference type="Proteomes" id="UP000594638">
    <property type="component" value="Unassembled WGS sequence"/>
</dbReference>
<feature type="region of interest" description="Disordered" evidence="6">
    <location>
        <begin position="1"/>
        <end position="40"/>
    </location>
</feature>
<feature type="transmembrane region" description="Helical" evidence="7">
    <location>
        <begin position="50"/>
        <end position="69"/>
    </location>
</feature>
<evidence type="ECO:0000256" key="3">
    <source>
        <dbReference type="ARBA" id="ARBA00022692"/>
    </source>
</evidence>
<dbReference type="PANTHER" id="PTHR31621">
    <property type="entry name" value="PROTEIN DMP3"/>
    <property type="match status" value="1"/>
</dbReference>
<feature type="transmembrane region" description="Helical" evidence="7">
    <location>
        <begin position="81"/>
        <end position="103"/>
    </location>
</feature>
<protein>
    <submittedName>
        <fullName evidence="8">Protein DMP7-like</fullName>
    </submittedName>
</protein>
<dbReference type="AlphaFoldDB" id="A0A8S0PN92"/>
<evidence type="ECO:0000256" key="5">
    <source>
        <dbReference type="ARBA" id="ARBA00023136"/>
    </source>
</evidence>
<dbReference type="GO" id="GO:0016020">
    <property type="term" value="C:membrane"/>
    <property type="evidence" value="ECO:0007669"/>
    <property type="project" value="UniProtKB-SubCell"/>
</dbReference>
<dbReference type="GO" id="GO:0010256">
    <property type="term" value="P:endomembrane system organization"/>
    <property type="evidence" value="ECO:0007669"/>
    <property type="project" value="TreeGrafter"/>
</dbReference>
<dbReference type="InterPro" id="IPR007770">
    <property type="entry name" value="DMP"/>
</dbReference>
<evidence type="ECO:0000256" key="2">
    <source>
        <dbReference type="ARBA" id="ARBA00008707"/>
    </source>
</evidence>
<dbReference type="GO" id="GO:0005737">
    <property type="term" value="C:cytoplasm"/>
    <property type="evidence" value="ECO:0007669"/>
    <property type="project" value="UniProtKB-ARBA"/>
</dbReference>
<dbReference type="PANTHER" id="PTHR31621:SF6">
    <property type="entry name" value="PROTEIN DMP7"/>
    <property type="match status" value="1"/>
</dbReference>
<proteinExistence type="inferred from homology"/>
<accession>A0A8S0PN92</accession>
<evidence type="ECO:0000256" key="7">
    <source>
        <dbReference type="SAM" id="Phobius"/>
    </source>
</evidence>
<evidence type="ECO:0000256" key="1">
    <source>
        <dbReference type="ARBA" id="ARBA00004141"/>
    </source>
</evidence>
<comment type="caution">
    <text evidence="8">The sequence shown here is derived from an EMBL/GenBank/DDBJ whole genome shotgun (WGS) entry which is preliminary data.</text>
</comment>
<feature type="transmembrane region" description="Helical" evidence="7">
    <location>
        <begin position="183"/>
        <end position="202"/>
    </location>
</feature>
<name>A0A8S0PN92_OLEEU</name>
<keyword evidence="9" id="KW-1185">Reference proteome</keyword>
<comment type="subcellular location">
    <subcellularLocation>
        <location evidence="1">Membrane</location>
        <topology evidence="1">Multi-pass membrane protein</topology>
    </subcellularLocation>
</comment>
<evidence type="ECO:0000313" key="8">
    <source>
        <dbReference type="EMBL" id="CAA2949729.1"/>
    </source>
</evidence>
<dbReference type="Gramene" id="OE9A107057T1">
    <property type="protein sequence ID" value="OE9A107057C1"/>
    <property type="gene ID" value="OE9A107057"/>
</dbReference>
<dbReference type="EMBL" id="CACTIH010000073">
    <property type="protein sequence ID" value="CAA2949729.1"/>
    <property type="molecule type" value="Genomic_DNA"/>
</dbReference>